<organism evidence="2 3">
    <name type="scientific">Pseudooceanicola algae</name>
    <dbReference type="NCBI Taxonomy" id="1537215"/>
    <lineage>
        <taxon>Bacteria</taxon>
        <taxon>Pseudomonadati</taxon>
        <taxon>Pseudomonadota</taxon>
        <taxon>Alphaproteobacteria</taxon>
        <taxon>Rhodobacterales</taxon>
        <taxon>Paracoccaceae</taxon>
        <taxon>Pseudooceanicola</taxon>
    </lineage>
</organism>
<sequence length="311" mass="32224">MKRLLLGLGLALPLAAWADPPEQSLRPVAPGQLVGETVLPAELFLQTRSAAGSVAPGTDAPVADVPEPAISVPEGPASVVSSALPATSARASNPGALGVTAVLPEPPSPMTVARTPRPRTRPAEVSQTARAAVATRRSGAVCSDLAIQGVAIGRVSASHSGCGIDQAVRVSSVSGVGLSTHAVMDCGTARALKSWIDRGLKPAVGSYGGGVRQLQVVAHYACRPRNNQKGARISEHGKGRAVDIAAVKLADGKELNVLQDWQNGREGRILHQVHDAACGPFGTVLGPEANALHRNHFHFDTARYRNGSYCR</sequence>
<dbReference type="AlphaFoldDB" id="A0A418SIB7"/>
<dbReference type="KEGG" id="palw:PSAL_033300"/>
<dbReference type="RefSeq" id="WP_119838683.1">
    <property type="nucleotide sequence ID" value="NZ_CP060436.1"/>
</dbReference>
<accession>A0A418SIB7</accession>
<proteinExistence type="predicted"/>
<gene>
    <name evidence="2" type="ORF">PSAL_033300</name>
</gene>
<feature type="domain" description="Extensin-like C-terminal" evidence="1">
    <location>
        <begin position="157"/>
        <end position="311"/>
    </location>
</feature>
<evidence type="ECO:0000259" key="1">
    <source>
        <dbReference type="Pfam" id="PF06904"/>
    </source>
</evidence>
<evidence type="ECO:0000313" key="2">
    <source>
        <dbReference type="EMBL" id="QPM92067.1"/>
    </source>
</evidence>
<dbReference type="Pfam" id="PF06904">
    <property type="entry name" value="Extensin-like_C"/>
    <property type="match status" value="1"/>
</dbReference>
<dbReference type="Proteomes" id="UP000283786">
    <property type="component" value="Chromosome"/>
</dbReference>
<dbReference type="OrthoDB" id="9809788at2"/>
<name>A0A418SIB7_9RHOB</name>
<evidence type="ECO:0000313" key="3">
    <source>
        <dbReference type="Proteomes" id="UP000283786"/>
    </source>
</evidence>
<dbReference type="InterPro" id="IPR009683">
    <property type="entry name" value="Extensin-like_C"/>
</dbReference>
<keyword evidence="3" id="KW-1185">Reference proteome</keyword>
<reference evidence="2 3" key="1">
    <citation type="submission" date="2020-08" db="EMBL/GenBank/DDBJ databases">
        <title>Genome sequence of Rhodobacteraceae bacterium Lw-13e.</title>
        <authorList>
            <person name="Poehlein A."/>
            <person name="Wolter L."/>
            <person name="Daniel R."/>
            <person name="Brinkhoff T."/>
        </authorList>
    </citation>
    <scope>NUCLEOTIDE SEQUENCE [LARGE SCALE GENOMIC DNA]</scope>
    <source>
        <strain evidence="2 3">Lw-13e</strain>
    </source>
</reference>
<protein>
    <recommendedName>
        <fullName evidence="1">Extensin-like C-terminal domain-containing protein</fullName>
    </recommendedName>
</protein>
<dbReference type="EMBL" id="CP060436">
    <property type="protein sequence ID" value="QPM92067.1"/>
    <property type="molecule type" value="Genomic_DNA"/>
</dbReference>